<dbReference type="PANTHER" id="PTHR21472">
    <property type="entry name" value="ENDONUCLEASE DOMAIN-CONTAINING 1 PROTEIN ENDOD1"/>
    <property type="match status" value="1"/>
</dbReference>
<feature type="chain" id="PRO_5043893228" description="Endonuclease domain-containing 1 protein-like" evidence="1">
    <location>
        <begin position="20"/>
        <end position="540"/>
    </location>
</feature>
<dbReference type="InterPro" id="IPR044925">
    <property type="entry name" value="His-Me_finger_sf"/>
</dbReference>
<feature type="domain" description="DNA/RNA non-specific endonuclease/pyrophosphatase/phosphodiesterase" evidence="3">
    <location>
        <begin position="54"/>
        <end position="279"/>
    </location>
</feature>
<dbReference type="InterPro" id="IPR044929">
    <property type="entry name" value="DNA/RNA_non-sp_Endonuclease_sf"/>
</dbReference>
<evidence type="ECO:0000256" key="1">
    <source>
        <dbReference type="SAM" id="SignalP"/>
    </source>
</evidence>
<reference evidence="4" key="2">
    <citation type="submission" date="2025-08" db="UniProtKB">
        <authorList>
            <consortium name="Ensembl"/>
        </authorList>
    </citation>
    <scope>IDENTIFICATION</scope>
</reference>
<dbReference type="InterPro" id="IPR039015">
    <property type="entry name" value="ENDOD1"/>
</dbReference>
<reference evidence="4" key="3">
    <citation type="submission" date="2025-09" db="UniProtKB">
        <authorList>
            <consortium name="Ensembl"/>
        </authorList>
    </citation>
    <scope>IDENTIFICATION</scope>
</reference>
<accession>A0A3B4BZ29</accession>
<feature type="signal peptide" evidence="1">
    <location>
        <begin position="1"/>
        <end position="19"/>
    </location>
</feature>
<dbReference type="GeneTree" id="ENSGT01030000234592"/>
<sequence>MVLLPLLVCVVLRALGAQAKVVTDFAECNVNFYRTTEPSGMDQTAKKICQKYKGSFYYATLYSTHHRIPLYSAYTFNKLNFSPGSWGSDMIKGDLSPEEMQVELQVSGEIGSHQAVESDYKYTKYDCGHLNPTSFHSSEDRLPTFTLTNAVPMDPCLNRVHWWNWEAELKKLLKEELEHHPKGTAYVITGTVPHPNYRIPEREEADQEERLGFERVTVPTHIWTAVCFEDRTDEDNPYLFSFGYIGVNRPETTITVRSVPELNSDLTELYRTASGQQGSEVRTEINIFTGDCNIDKRPKNVMEKLSEKQLSDEVSKFFRLPFRSTKRETIADVQHDSNLMFFDNILSFFQESERMKRETKTACLLIKVDDPKSKKAGQQLHDDYPVQCRQVPEKSTPGSLISANGNLCLSDKHFCETEGGYTPSCTTPCLFQEDLKGYWCFSGKIQIQCSPQYSAITTKGEKCKNNHPCGTYGYGYYWCYTEAGSWGYCSSPFWKTIAVNGKSCRPNFPDHPCGYHGESYLWCRTTDDSWGHCCKQCEQQ</sequence>
<reference evidence="4 5" key="1">
    <citation type="submission" date="2020-10" db="EMBL/GenBank/DDBJ databases">
        <title>Pygocentrus nattereri (red-bellied piranha) genome, fPygNat1, primary haplotype.</title>
        <authorList>
            <person name="Myers G."/>
            <person name="Meyer A."/>
            <person name="Karagic N."/>
            <person name="Pippel M."/>
            <person name="Winkler S."/>
            <person name="Tracey A."/>
            <person name="Wood J."/>
            <person name="Formenti G."/>
            <person name="Howe K."/>
            <person name="Fedrigo O."/>
            <person name="Jarvis E.D."/>
        </authorList>
    </citation>
    <scope>NUCLEOTIDE SEQUENCE [LARGE SCALE GENOMIC DNA]</scope>
</reference>
<protein>
    <recommendedName>
        <fullName evidence="6">Endonuclease domain-containing 1 protein-like</fullName>
    </recommendedName>
</protein>
<dbReference type="SUPFAM" id="SSF54060">
    <property type="entry name" value="His-Me finger endonucleases"/>
    <property type="match status" value="1"/>
</dbReference>
<dbReference type="OrthoDB" id="69221at2759"/>
<dbReference type="InterPro" id="IPR020821">
    <property type="entry name" value="ENPP1-3/EXOG-like_nuc-like"/>
</dbReference>
<dbReference type="GO" id="GO:0016787">
    <property type="term" value="F:hydrolase activity"/>
    <property type="evidence" value="ECO:0007669"/>
    <property type="project" value="InterPro"/>
</dbReference>
<keyword evidence="5" id="KW-1185">Reference proteome</keyword>
<evidence type="ECO:0000259" key="3">
    <source>
        <dbReference type="SMART" id="SM00892"/>
    </source>
</evidence>
<dbReference type="PANTHER" id="PTHR21472:SF21">
    <property type="entry name" value="ENDONUCLEASE DOMAIN-CONTAINING 1 PROTEIN-LIKE-RELATED"/>
    <property type="match status" value="1"/>
</dbReference>
<organism evidence="4 5">
    <name type="scientific">Pygocentrus nattereri</name>
    <name type="common">Red-bellied piranha</name>
    <dbReference type="NCBI Taxonomy" id="42514"/>
    <lineage>
        <taxon>Eukaryota</taxon>
        <taxon>Metazoa</taxon>
        <taxon>Chordata</taxon>
        <taxon>Craniata</taxon>
        <taxon>Vertebrata</taxon>
        <taxon>Euteleostomi</taxon>
        <taxon>Actinopterygii</taxon>
        <taxon>Neopterygii</taxon>
        <taxon>Teleostei</taxon>
        <taxon>Ostariophysi</taxon>
        <taxon>Characiformes</taxon>
        <taxon>Characoidei</taxon>
        <taxon>Pygocentrus</taxon>
    </lineage>
</organism>
<dbReference type="OMA" id="INDKSWE"/>
<proteinExistence type="predicted"/>
<dbReference type="Gene3D" id="3.40.570.10">
    <property type="entry name" value="Extracellular Endonuclease, subunit A"/>
    <property type="match status" value="1"/>
</dbReference>
<evidence type="ECO:0000313" key="5">
    <source>
        <dbReference type="Proteomes" id="UP001501920"/>
    </source>
</evidence>
<dbReference type="SMART" id="SM00477">
    <property type="entry name" value="NUC"/>
    <property type="match status" value="1"/>
</dbReference>
<dbReference type="InterPro" id="IPR001604">
    <property type="entry name" value="Endo_G_ENPP1-like_dom"/>
</dbReference>
<evidence type="ECO:0000259" key="2">
    <source>
        <dbReference type="SMART" id="SM00477"/>
    </source>
</evidence>
<evidence type="ECO:0000313" key="4">
    <source>
        <dbReference type="Ensembl" id="ENSPNAP00000003739.2"/>
    </source>
</evidence>
<dbReference type="STRING" id="42514.ENSPNAP00000003739"/>
<name>A0A3B4BZ29_PYGNA</name>
<dbReference type="Proteomes" id="UP001501920">
    <property type="component" value="Chromosome 6"/>
</dbReference>
<dbReference type="Ensembl" id="ENSPNAT00000008205.2">
    <property type="protein sequence ID" value="ENSPNAP00000003739.2"/>
    <property type="gene ID" value="ENSPNAG00000010161.2"/>
</dbReference>
<dbReference type="GO" id="GO:0003676">
    <property type="term" value="F:nucleic acid binding"/>
    <property type="evidence" value="ECO:0007669"/>
    <property type="project" value="InterPro"/>
</dbReference>
<feature type="domain" description="ENPP1-3/EXOG-like endonuclease/phosphodiesterase" evidence="2">
    <location>
        <begin position="55"/>
        <end position="276"/>
    </location>
</feature>
<dbReference type="AlphaFoldDB" id="A0A3B4BZ29"/>
<evidence type="ECO:0008006" key="6">
    <source>
        <dbReference type="Google" id="ProtNLM"/>
    </source>
</evidence>
<dbReference type="Pfam" id="PF01223">
    <property type="entry name" value="Endonuclease_NS"/>
    <property type="match status" value="1"/>
</dbReference>
<dbReference type="GO" id="GO:0046872">
    <property type="term" value="F:metal ion binding"/>
    <property type="evidence" value="ECO:0007669"/>
    <property type="project" value="InterPro"/>
</dbReference>
<keyword evidence="1" id="KW-0732">Signal</keyword>
<dbReference type="SMART" id="SM00892">
    <property type="entry name" value="Endonuclease_NS"/>
    <property type="match status" value="1"/>
</dbReference>